<keyword evidence="6" id="KW-0812">Transmembrane</keyword>
<evidence type="ECO:0000256" key="4">
    <source>
        <dbReference type="ARBA" id="ARBA00032089"/>
    </source>
</evidence>
<name>A0ABT3W532_9PROT</name>
<dbReference type="EMBL" id="JANIDW010000001">
    <property type="protein sequence ID" value="MCX5613818.1"/>
    <property type="molecule type" value="Genomic_DNA"/>
</dbReference>
<dbReference type="PANTHER" id="PTHR34138:SF1">
    <property type="entry name" value="CELL SHAPE-DETERMINING PROTEIN MREC"/>
    <property type="match status" value="1"/>
</dbReference>
<evidence type="ECO:0000313" key="8">
    <source>
        <dbReference type="EMBL" id="MCX5613818.1"/>
    </source>
</evidence>
<evidence type="ECO:0000256" key="5">
    <source>
        <dbReference type="SAM" id="MobiDB-lite"/>
    </source>
</evidence>
<evidence type="ECO:0000256" key="6">
    <source>
        <dbReference type="SAM" id="Phobius"/>
    </source>
</evidence>
<dbReference type="InterPro" id="IPR042177">
    <property type="entry name" value="Cell/Rod_1"/>
</dbReference>
<reference evidence="8 9" key="1">
    <citation type="submission" date="2022-07" db="EMBL/GenBank/DDBJ databases">
        <title>Bombella genomes.</title>
        <authorList>
            <person name="Harer L."/>
            <person name="Styblova S."/>
            <person name="Ehrmann M."/>
        </authorList>
    </citation>
    <scope>NUCLEOTIDE SEQUENCE [LARGE SCALE GENOMIC DNA]</scope>
    <source>
        <strain evidence="8 9">TMW 2.2558</strain>
    </source>
</reference>
<accession>A0ABT3W532</accession>
<evidence type="ECO:0000256" key="2">
    <source>
        <dbReference type="ARBA" id="ARBA00013855"/>
    </source>
</evidence>
<keyword evidence="6" id="KW-1133">Transmembrane helix</keyword>
<dbReference type="InterPro" id="IPR042175">
    <property type="entry name" value="Cell/Rod_MreC_2"/>
</dbReference>
<evidence type="ECO:0000256" key="3">
    <source>
        <dbReference type="ARBA" id="ARBA00022960"/>
    </source>
</evidence>
<dbReference type="PANTHER" id="PTHR34138">
    <property type="entry name" value="CELL SHAPE-DETERMINING PROTEIN MREC"/>
    <property type="match status" value="1"/>
</dbReference>
<evidence type="ECO:0000259" key="7">
    <source>
        <dbReference type="Pfam" id="PF04085"/>
    </source>
</evidence>
<dbReference type="Gene3D" id="2.40.10.350">
    <property type="entry name" value="Rod shape-determining protein MreC, domain 2"/>
    <property type="match status" value="1"/>
</dbReference>
<dbReference type="Proteomes" id="UP001165648">
    <property type="component" value="Unassembled WGS sequence"/>
</dbReference>
<dbReference type="Pfam" id="PF04085">
    <property type="entry name" value="MreC"/>
    <property type="match status" value="1"/>
</dbReference>
<gene>
    <name evidence="8" type="ORF">NQF64_00945</name>
</gene>
<organism evidence="8 9">
    <name type="scientific">Bombella saccharophila</name>
    <dbReference type="NCBI Taxonomy" id="2967338"/>
    <lineage>
        <taxon>Bacteria</taxon>
        <taxon>Pseudomonadati</taxon>
        <taxon>Pseudomonadota</taxon>
        <taxon>Alphaproteobacteria</taxon>
        <taxon>Acetobacterales</taxon>
        <taxon>Acetobacteraceae</taxon>
        <taxon>Bombella</taxon>
    </lineage>
</organism>
<evidence type="ECO:0000256" key="1">
    <source>
        <dbReference type="ARBA" id="ARBA00009369"/>
    </source>
</evidence>
<protein>
    <recommendedName>
        <fullName evidence="2">Cell shape-determining protein MreC</fullName>
    </recommendedName>
    <alternativeName>
        <fullName evidence="4">Cell shape protein MreC</fullName>
    </alternativeName>
</protein>
<dbReference type="InterPro" id="IPR055342">
    <property type="entry name" value="MreC_beta-barrel_core"/>
</dbReference>
<feature type="transmembrane region" description="Helical" evidence="6">
    <location>
        <begin position="12"/>
        <end position="32"/>
    </location>
</feature>
<evidence type="ECO:0000313" key="9">
    <source>
        <dbReference type="Proteomes" id="UP001165648"/>
    </source>
</evidence>
<keyword evidence="6" id="KW-0472">Membrane</keyword>
<proteinExistence type="inferred from homology"/>
<dbReference type="RefSeq" id="WP_099026168.1">
    <property type="nucleotide sequence ID" value="NZ_JANIDW010000001.1"/>
</dbReference>
<dbReference type="Gene3D" id="2.40.10.340">
    <property type="entry name" value="Rod shape-determining protein MreC, domain 1"/>
    <property type="match status" value="1"/>
</dbReference>
<sequence>MISIHTRQLLSGLVLPVFVFLAVGIILTGQIWPDRMAQLRMGAVRDVGPVYQALLFPQRQFHKWQLTLQGVGDLLAENARLRKENRKLIYWYGEAQTLKQENTRLKSVLHWGAEGARDYVSGWVVRDETGPYLRAVLLDVGGHHVTVGSLAVDEVGLVGRVSEVGPHVVRVLLIEDAASRIPVTLQNSGGDAMMIGDNTLYPRLMYYNQNIHPEEGEHLVTRAQTAGLTGGIAVGRVHYLAPGQPVVVPDAALEHLDLVRIFDGDFMPEGPVSSGRVREKPPLLPEQHDGNTPSTWQSLRRFLPFTSLQNG</sequence>
<dbReference type="InterPro" id="IPR007221">
    <property type="entry name" value="MreC"/>
</dbReference>
<comment type="caution">
    <text evidence="8">The sequence shown here is derived from an EMBL/GenBank/DDBJ whole genome shotgun (WGS) entry which is preliminary data.</text>
</comment>
<feature type="region of interest" description="Disordered" evidence="5">
    <location>
        <begin position="271"/>
        <end position="296"/>
    </location>
</feature>
<feature type="compositionally biased region" description="Basic and acidic residues" evidence="5">
    <location>
        <begin position="276"/>
        <end position="289"/>
    </location>
</feature>
<comment type="similarity">
    <text evidence="1">Belongs to the MreC family.</text>
</comment>
<keyword evidence="3" id="KW-0133">Cell shape</keyword>
<keyword evidence="9" id="KW-1185">Reference proteome</keyword>
<feature type="domain" description="Rod shape-determining protein MreC beta-barrel core" evidence="7">
    <location>
        <begin position="124"/>
        <end position="260"/>
    </location>
</feature>